<keyword evidence="4" id="KW-0812">Transmembrane</keyword>
<dbReference type="EMBL" id="AP019297">
    <property type="protein sequence ID" value="BBG93070.1"/>
    <property type="molecule type" value="Genomic_DNA"/>
</dbReference>
<dbReference type="AlphaFoldDB" id="A0A4Y1QMI2"/>
<dbReference type="PANTHER" id="PTHR11439">
    <property type="entry name" value="GAG-POL-RELATED RETROTRANSPOSON"/>
    <property type="match status" value="1"/>
</dbReference>
<feature type="region of interest" description="Disordered" evidence="2">
    <location>
        <begin position="20"/>
        <end position="65"/>
    </location>
</feature>
<feature type="domain" description="Reverse transcriptase Ty1/copia-type" evidence="3">
    <location>
        <begin position="134"/>
        <end position="348"/>
    </location>
</feature>
<proteinExistence type="predicted"/>
<dbReference type="InterPro" id="IPR040361">
    <property type="entry name" value="TPD1"/>
</dbReference>
<dbReference type="Pfam" id="PF07727">
    <property type="entry name" value="RVT_2"/>
    <property type="match status" value="1"/>
</dbReference>
<dbReference type="SUPFAM" id="SSF56672">
    <property type="entry name" value="DNA/RNA polymerases"/>
    <property type="match status" value="1"/>
</dbReference>
<evidence type="ECO:0000313" key="4">
    <source>
        <dbReference type="EMBL" id="BBG93070.1"/>
    </source>
</evidence>
<gene>
    <name evidence="4" type="ORF">Prudu_000973</name>
</gene>
<name>A0A4Y1QMI2_PRUDU</name>
<sequence length="727" mass="82208">MVPHNSDSHATNIDNMIIGDETEASEAQVVPHDNDTSSIEESGAEPAVIPAQPQRNPTRDRHPPSRLQDYVTFNVRYPIHKFVNYSKVFHSHEAFLSKLSNENEPMNFQEANLQDVWRLATEEELKALDENKTWSVVQLPKGKKVVGSRHKARLVACGFTQTFGVDYKETFAAVAKMSTVRWPLYQMDVKNSFLHGDLEEEVYMQLPPGHPQAQNSSMVCKLHKSIYGLKQSPRAWYVKLSSVLEKFGFKRSHDDSSLFVRTGSVGKLVVLIYVDDIIITGDNIDEINTLKHFLHHKFAIKDLGVLIYFLGIEMATSPKGLFLSQRKYVIDLLQEVKMIDCKPARTPLDSKLKLDLEGEPLSDISYYQRLVGKLIYLTITRPDITYAVSLVSQFMHAPTEAHLNVVKRILRYLKGSIGQGIIMKNNGHTQIMAYTDADWAGNAIDRKSTTYYTFVGGNIVTWKSKKQNVIARSSAEAEYRAMASTACELIWLKGLISDLGFLSNKPAAMHIASNPVFHERTKHIEVDCHYVREQVQSKIIQTTFTRSHDQLADVFTKSLASTQFQRLLSRLGSINPLDIQLEGEYWKYWLLPETSISQGKISETGIPKYSVQIANACAFDCVASDIHVHCGQFASTEVMNPAEFRRPSFDDCLVNNGQPLKPHQLISFTYSNTFMYPLLSSPQIEVQTRGSKARHPLKDVQVHDQLSTSQLSLKTFSDTRDLYGVLP</sequence>
<dbReference type="Pfam" id="PF24068">
    <property type="entry name" value="TPD1_C"/>
    <property type="match status" value="1"/>
</dbReference>
<dbReference type="InterPro" id="IPR013103">
    <property type="entry name" value="RVT_2"/>
</dbReference>
<evidence type="ECO:0000259" key="3">
    <source>
        <dbReference type="Pfam" id="PF07727"/>
    </source>
</evidence>
<dbReference type="InterPro" id="IPR043502">
    <property type="entry name" value="DNA/RNA_pol_sf"/>
</dbReference>
<evidence type="ECO:0000256" key="1">
    <source>
        <dbReference type="ARBA" id="ARBA00022729"/>
    </source>
</evidence>
<accession>A0A4Y1QMI2</accession>
<protein>
    <submittedName>
        <fullName evidence="4">Seven transmembrane MLO family protein</fullName>
    </submittedName>
</protein>
<keyword evidence="4" id="KW-0472">Membrane</keyword>
<dbReference type="CDD" id="cd09272">
    <property type="entry name" value="RNase_HI_RT_Ty1"/>
    <property type="match status" value="1"/>
</dbReference>
<organism evidence="4">
    <name type="scientific">Prunus dulcis</name>
    <name type="common">Almond</name>
    <name type="synonym">Amygdalus dulcis</name>
    <dbReference type="NCBI Taxonomy" id="3755"/>
    <lineage>
        <taxon>Eukaryota</taxon>
        <taxon>Viridiplantae</taxon>
        <taxon>Streptophyta</taxon>
        <taxon>Embryophyta</taxon>
        <taxon>Tracheophyta</taxon>
        <taxon>Spermatophyta</taxon>
        <taxon>Magnoliopsida</taxon>
        <taxon>eudicotyledons</taxon>
        <taxon>Gunneridae</taxon>
        <taxon>Pentapetalae</taxon>
        <taxon>rosids</taxon>
        <taxon>fabids</taxon>
        <taxon>Rosales</taxon>
        <taxon>Rosaceae</taxon>
        <taxon>Amygdaloideae</taxon>
        <taxon>Amygdaleae</taxon>
        <taxon>Prunus</taxon>
    </lineage>
</organism>
<reference evidence="4" key="1">
    <citation type="journal article" date="2019" name="Science">
        <title>Mutation of a bHLH transcription factor allowed almond domestication.</title>
        <authorList>
            <person name="Sanchez-Perez R."/>
            <person name="Pavan S."/>
            <person name="Mazzeo R."/>
            <person name="Moldovan C."/>
            <person name="Aiese Cigliano R."/>
            <person name="Del Cueto J."/>
            <person name="Ricciardi F."/>
            <person name="Lotti C."/>
            <person name="Ricciardi L."/>
            <person name="Dicenta F."/>
            <person name="Lopez-Marques R.L."/>
            <person name="Lindberg Moller B."/>
        </authorList>
    </citation>
    <scope>NUCLEOTIDE SEQUENCE</scope>
</reference>
<dbReference type="PANTHER" id="PTHR11439:SF467">
    <property type="entry name" value="INTEGRASE CATALYTIC DOMAIN-CONTAINING PROTEIN"/>
    <property type="match status" value="1"/>
</dbReference>
<evidence type="ECO:0000256" key="2">
    <source>
        <dbReference type="SAM" id="MobiDB-lite"/>
    </source>
</evidence>
<keyword evidence="1" id="KW-0732">Signal</keyword>